<evidence type="ECO:0000313" key="6">
    <source>
        <dbReference type="Proteomes" id="UP000193834"/>
    </source>
</evidence>
<proteinExistence type="inferred from homology"/>
<organism evidence="5 6">
    <name type="scientific">Paenibacillus aquistagni</name>
    <dbReference type="NCBI Taxonomy" id="1852522"/>
    <lineage>
        <taxon>Bacteria</taxon>
        <taxon>Bacillati</taxon>
        <taxon>Bacillota</taxon>
        <taxon>Bacilli</taxon>
        <taxon>Bacillales</taxon>
        <taxon>Paenibacillaceae</taxon>
        <taxon>Paenibacillus</taxon>
    </lineage>
</organism>
<comment type="catalytic activity">
    <reaction evidence="1">
        <text>Hydrolysis of alpha-(2-&gt;3)-, alpha-(2-&gt;6)-, alpha-(2-&gt;8)- glycosidic linkages of terminal sialic acid residues in oligosaccharides, glycoproteins, glycolipids, colominic acid and synthetic substrates.</text>
        <dbReference type="EC" id="3.2.1.18"/>
    </reaction>
</comment>
<dbReference type="InterPro" id="IPR026856">
    <property type="entry name" value="Sialidase_fam"/>
</dbReference>
<evidence type="ECO:0000259" key="4">
    <source>
        <dbReference type="Pfam" id="PF13088"/>
    </source>
</evidence>
<comment type="similarity">
    <text evidence="2">Belongs to the glycosyl hydrolase 33 family.</text>
</comment>
<keyword evidence="6" id="KW-1185">Reference proteome</keyword>
<reference evidence="5 6" key="1">
    <citation type="submission" date="2017-04" db="EMBL/GenBank/DDBJ databases">
        <authorList>
            <person name="Afonso C.L."/>
            <person name="Miller P.J."/>
            <person name="Scott M.A."/>
            <person name="Spackman E."/>
            <person name="Goraichik I."/>
            <person name="Dimitrov K.M."/>
            <person name="Suarez D.L."/>
            <person name="Swayne D.E."/>
        </authorList>
    </citation>
    <scope>NUCLEOTIDE SEQUENCE [LARGE SCALE GENOMIC DNA]</scope>
    <source>
        <strain evidence="5 6">11</strain>
    </source>
</reference>
<feature type="domain" description="Sialidase" evidence="4">
    <location>
        <begin position="110"/>
        <end position="321"/>
    </location>
</feature>
<dbReference type="CDD" id="cd15482">
    <property type="entry name" value="Sialidase_non-viral"/>
    <property type="match status" value="1"/>
</dbReference>
<dbReference type="PANTHER" id="PTHR10628">
    <property type="entry name" value="SIALIDASE"/>
    <property type="match status" value="1"/>
</dbReference>
<dbReference type="GO" id="GO:0004308">
    <property type="term" value="F:exo-alpha-sialidase activity"/>
    <property type="evidence" value="ECO:0007669"/>
    <property type="project" value="UniProtKB-EC"/>
</dbReference>
<dbReference type="SUPFAM" id="SSF50939">
    <property type="entry name" value="Sialidases"/>
    <property type="match status" value="1"/>
</dbReference>
<protein>
    <recommendedName>
        <fullName evidence="3">exo-alpha-sialidase</fullName>
        <ecNumber evidence="3">3.2.1.18</ecNumber>
    </recommendedName>
</protein>
<dbReference type="OrthoDB" id="9807193at2"/>
<dbReference type="Pfam" id="PF13088">
    <property type="entry name" value="BNR_2"/>
    <property type="match status" value="1"/>
</dbReference>
<dbReference type="EC" id="3.2.1.18" evidence="3"/>
<dbReference type="GO" id="GO:0016020">
    <property type="term" value="C:membrane"/>
    <property type="evidence" value="ECO:0007669"/>
    <property type="project" value="TreeGrafter"/>
</dbReference>
<dbReference type="RefSeq" id="WP_085496073.1">
    <property type="nucleotide sequence ID" value="NZ_FXAZ01000004.1"/>
</dbReference>
<dbReference type="AlphaFoldDB" id="A0A1X7L988"/>
<dbReference type="Proteomes" id="UP000193834">
    <property type="component" value="Unassembled WGS sequence"/>
</dbReference>
<dbReference type="STRING" id="1852522.SAMN06295960_3071"/>
<dbReference type="PANTHER" id="PTHR10628:SF30">
    <property type="entry name" value="EXO-ALPHA-SIALIDASE"/>
    <property type="match status" value="1"/>
</dbReference>
<evidence type="ECO:0000256" key="1">
    <source>
        <dbReference type="ARBA" id="ARBA00000427"/>
    </source>
</evidence>
<dbReference type="GO" id="GO:0006689">
    <property type="term" value="P:ganglioside catabolic process"/>
    <property type="evidence" value="ECO:0007669"/>
    <property type="project" value="TreeGrafter"/>
</dbReference>
<sequence>MLNKFIVSRDDSVYEAFPALELTVKEHLICVFLECVSHGDRSNTRIVYVKSEDRGRSWGEKICLTESDPEQMYYDDCPSIKRLRDGRLVILINKCARHEPMGNAGGRHARTWMYIGDSDGNEWSAPIETPIEGIVPDTLLELDSGRWLVTAHYESKEHGFLEQMAWYTDNQGTTWSGPITVASQSGLHLCEGSVLPLPNGVLVCYMRENSHLGLDAYKAISYDQGESWEGLYTAPIPACHRPVARMLASGLVLITYRFMQGGKGWLGFWTQNVFACLTDAASAASTERDNQWSRIFPLDYDRSPESDLGYTGSVQFADGEIYVVNYIVDDAPKAHIRGYAFYESDLLLTS</sequence>
<dbReference type="InterPro" id="IPR036278">
    <property type="entry name" value="Sialidase_sf"/>
</dbReference>
<evidence type="ECO:0000256" key="2">
    <source>
        <dbReference type="ARBA" id="ARBA00009348"/>
    </source>
</evidence>
<name>A0A1X7L988_9BACL</name>
<dbReference type="GO" id="GO:0005737">
    <property type="term" value="C:cytoplasm"/>
    <property type="evidence" value="ECO:0007669"/>
    <property type="project" value="TreeGrafter"/>
</dbReference>
<evidence type="ECO:0000313" key="5">
    <source>
        <dbReference type="EMBL" id="SMG49739.1"/>
    </source>
</evidence>
<gene>
    <name evidence="5" type="ORF">SAMN06295960_3071</name>
</gene>
<dbReference type="GO" id="GO:0009313">
    <property type="term" value="P:oligosaccharide catabolic process"/>
    <property type="evidence" value="ECO:0007669"/>
    <property type="project" value="TreeGrafter"/>
</dbReference>
<evidence type="ECO:0000256" key="3">
    <source>
        <dbReference type="ARBA" id="ARBA00012733"/>
    </source>
</evidence>
<dbReference type="EMBL" id="FXAZ01000004">
    <property type="protein sequence ID" value="SMG49739.1"/>
    <property type="molecule type" value="Genomic_DNA"/>
</dbReference>
<accession>A0A1X7L988</accession>
<dbReference type="InterPro" id="IPR011040">
    <property type="entry name" value="Sialidase"/>
</dbReference>
<dbReference type="Gene3D" id="2.120.10.10">
    <property type="match status" value="1"/>
</dbReference>